<dbReference type="OrthoDB" id="1145241at2"/>
<dbReference type="AlphaFoldDB" id="A0A1M5E5C1"/>
<evidence type="ECO:0000313" key="2">
    <source>
        <dbReference type="EMBL" id="SHF74433.1"/>
    </source>
</evidence>
<evidence type="ECO:0000256" key="1">
    <source>
        <dbReference type="SAM" id="MobiDB-lite"/>
    </source>
</evidence>
<organism evidence="2 3">
    <name type="scientific">Flavobacterium fontis</name>
    <dbReference type="NCBI Taxonomy" id="1124188"/>
    <lineage>
        <taxon>Bacteria</taxon>
        <taxon>Pseudomonadati</taxon>
        <taxon>Bacteroidota</taxon>
        <taxon>Flavobacteriia</taxon>
        <taxon>Flavobacteriales</taxon>
        <taxon>Flavobacteriaceae</taxon>
        <taxon>Flavobacterium</taxon>
    </lineage>
</organism>
<dbReference type="Proteomes" id="UP000184147">
    <property type="component" value="Unassembled WGS sequence"/>
</dbReference>
<keyword evidence="3" id="KW-1185">Reference proteome</keyword>
<evidence type="ECO:0000313" key="3">
    <source>
        <dbReference type="Proteomes" id="UP000184147"/>
    </source>
</evidence>
<accession>A0A1M5E5C1</accession>
<dbReference type="RefSeq" id="WP_073365050.1">
    <property type="nucleotide sequence ID" value="NZ_FQVQ01000017.1"/>
</dbReference>
<sequence>MKLIVITILAFGLFACNNVTDKKSARRGNTKDSLAYSDNSSNDKNDNKTDNYNCDFDKFIKDPKTPKLAKDLLNNTASNPTDNEPLTYFEKFKSKDKQEREFYFKAVINSYKISDGAYSEGLGYTGKKFIENNPKEFATFFDSKKCFTDSDLEIWANILVLEFAIDNEGEYDKPIIDQFINKLKSNCKDCSSTQKETIYKFGLILNEKWKEYLKNMN</sequence>
<feature type="region of interest" description="Disordered" evidence="1">
    <location>
        <begin position="23"/>
        <end position="49"/>
    </location>
</feature>
<proteinExistence type="predicted"/>
<dbReference type="PROSITE" id="PS51257">
    <property type="entry name" value="PROKAR_LIPOPROTEIN"/>
    <property type="match status" value="1"/>
</dbReference>
<protein>
    <submittedName>
        <fullName evidence="2">Uncharacterized protein</fullName>
    </submittedName>
</protein>
<gene>
    <name evidence="2" type="ORF">SAMN05444377_11771</name>
</gene>
<reference evidence="2 3" key="1">
    <citation type="submission" date="2016-11" db="EMBL/GenBank/DDBJ databases">
        <authorList>
            <person name="Jaros S."/>
            <person name="Januszkiewicz K."/>
            <person name="Wedrychowicz H."/>
        </authorList>
    </citation>
    <scope>NUCLEOTIDE SEQUENCE [LARGE SCALE GENOMIC DNA]</scope>
    <source>
        <strain evidence="2 3">DSM 25660</strain>
    </source>
</reference>
<dbReference type="EMBL" id="FQVQ01000017">
    <property type="protein sequence ID" value="SHF74433.1"/>
    <property type="molecule type" value="Genomic_DNA"/>
</dbReference>
<name>A0A1M5E5C1_9FLAO</name>